<keyword evidence="1" id="KW-0812">Transmembrane</keyword>
<sequence>MKNRNNKILACIIAPIVIFVLLYLMFAFISAEFDFREWGSPPRGGLILIWLPLTVLAIGIIIDTD</sequence>
<organism evidence="2">
    <name type="scientific">Siphoviridae sp. ctnFV5</name>
    <dbReference type="NCBI Taxonomy" id="2823600"/>
    <lineage>
        <taxon>Viruses</taxon>
        <taxon>Duplodnaviria</taxon>
        <taxon>Heunggongvirae</taxon>
        <taxon>Uroviricota</taxon>
        <taxon>Caudoviricetes</taxon>
    </lineage>
</organism>
<name>A0A8S5L6Z4_9CAUD</name>
<accession>A0A8S5L6Z4</accession>
<protein>
    <submittedName>
        <fullName evidence="2">Uncharacterized protein</fullName>
    </submittedName>
</protein>
<evidence type="ECO:0000256" key="1">
    <source>
        <dbReference type="SAM" id="Phobius"/>
    </source>
</evidence>
<dbReference type="EMBL" id="BK014647">
    <property type="protein sequence ID" value="DAD65681.1"/>
    <property type="molecule type" value="Genomic_DNA"/>
</dbReference>
<reference evidence="2" key="1">
    <citation type="journal article" date="2021" name="Proc. Natl. Acad. Sci. U.S.A.">
        <title>A Catalog of Tens of Thousands of Viruses from Human Metagenomes Reveals Hidden Associations with Chronic Diseases.</title>
        <authorList>
            <person name="Tisza M.J."/>
            <person name="Buck C.B."/>
        </authorList>
    </citation>
    <scope>NUCLEOTIDE SEQUENCE</scope>
    <source>
        <strain evidence="2">CtnFV5</strain>
    </source>
</reference>
<proteinExistence type="predicted"/>
<keyword evidence="1" id="KW-1133">Transmembrane helix</keyword>
<keyword evidence="1" id="KW-0472">Membrane</keyword>
<feature type="transmembrane region" description="Helical" evidence="1">
    <location>
        <begin position="43"/>
        <end position="62"/>
    </location>
</feature>
<feature type="transmembrane region" description="Helical" evidence="1">
    <location>
        <begin position="7"/>
        <end position="31"/>
    </location>
</feature>
<evidence type="ECO:0000313" key="2">
    <source>
        <dbReference type="EMBL" id="DAD65681.1"/>
    </source>
</evidence>